<proteinExistence type="predicted"/>
<evidence type="ECO:0000256" key="1">
    <source>
        <dbReference type="SAM" id="SignalP"/>
    </source>
</evidence>
<comment type="caution">
    <text evidence="2">The sequence shown here is derived from an EMBL/GenBank/DDBJ whole genome shotgun (WGS) entry which is preliminary data.</text>
</comment>
<evidence type="ECO:0000313" key="2">
    <source>
        <dbReference type="EMBL" id="CAE8652231.1"/>
    </source>
</evidence>
<accession>A0A813IJN4</accession>
<feature type="chain" id="PRO_5033007686" evidence="1">
    <location>
        <begin position="20"/>
        <end position="126"/>
    </location>
</feature>
<sequence>MVSASLAVVLLALVLGAKATPELNCVSGGDSTPCSADLDVDDVHLAQLRTVRALARSPFSPGSVPAAAPKVPPAVPPCPDAPANMDELYLNGASALKSSKKCGAEGCACGPTQGFISVGGCAVCLR</sequence>
<name>A0A813IJN4_POLGL</name>
<keyword evidence="1" id="KW-0732">Signal</keyword>
<protein>
    <submittedName>
        <fullName evidence="2">Uncharacterized protein</fullName>
    </submittedName>
</protein>
<dbReference type="EMBL" id="CAJNNW010010562">
    <property type="protein sequence ID" value="CAE8652231.1"/>
    <property type="molecule type" value="Genomic_DNA"/>
</dbReference>
<dbReference type="Proteomes" id="UP000626109">
    <property type="component" value="Unassembled WGS sequence"/>
</dbReference>
<dbReference type="AlphaFoldDB" id="A0A813IJN4"/>
<feature type="signal peptide" evidence="1">
    <location>
        <begin position="1"/>
        <end position="19"/>
    </location>
</feature>
<reference evidence="2" key="1">
    <citation type="submission" date="2021-02" db="EMBL/GenBank/DDBJ databases">
        <authorList>
            <person name="Dougan E. K."/>
            <person name="Rhodes N."/>
            <person name="Thang M."/>
            <person name="Chan C."/>
        </authorList>
    </citation>
    <scope>NUCLEOTIDE SEQUENCE</scope>
</reference>
<organism evidence="2 3">
    <name type="scientific">Polarella glacialis</name>
    <name type="common">Dinoflagellate</name>
    <dbReference type="NCBI Taxonomy" id="89957"/>
    <lineage>
        <taxon>Eukaryota</taxon>
        <taxon>Sar</taxon>
        <taxon>Alveolata</taxon>
        <taxon>Dinophyceae</taxon>
        <taxon>Suessiales</taxon>
        <taxon>Suessiaceae</taxon>
        <taxon>Polarella</taxon>
    </lineage>
</organism>
<evidence type="ECO:0000313" key="3">
    <source>
        <dbReference type="Proteomes" id="UP000626109"/>
    </source>
</evidence>
<gene>
    <name evidence="2" type="ORF">PGLA2088_LOCUS9544</name>
</gene>